<keyword evidence="1" id="KW-1015">Disulfide bond</keyword>
<dbReference type="Proteomes" id="UP000192578">
    <property type="component" value="Unassembled WGS sequence"/>
</dbReference>
<feature type="domain" description="Peptidase S1" evidence="7">
    <location>
        <begin position="201"/>
        <end position="447"/>
    </location>
</feature>
<dbReference type="FunFam" id="2.40.10.10:FF:000166">
    <property type="entry name" value="Trypsin"/>
    <property type="match status" value="1"/>
</dbReference>
<feature type="domain" description="CUB" evidence="6">
    <location>
        <begin position="20"/>
        <end position="153"/>
    </location>
</feature>
<name>A0A1W0WLZ6_HYPEX</name>
<evidence type="ECO:0000259" key="6">
    <source>
        <dbReference type="PROSITE" id="PS01180"/>
    </source>
</evidence>
<evidence type="ECO:0000259" key="7">
    <source>
        <dbReference type="PROSITE" id="PS50240"/>
    </source>
</evidence>
<comment type="caution">
    <text evidence="8">The sequence shown here is derived from an EMBL/GenBank/DDBJ whole genome shotgun (WGS) entry which is preliminary data.</text>
</comment>
<keyword evidence="5" id="KW-0732">Signal</keyword>
<dbReference type="InterPro" id="IPR035914">
    <property type="entry name" value="Sperma_CUB_dom_sf"/>
</dbReference>
<dbReference type="PROSITE" id="PS50240">
    <property type="entry name" value="TRYPSIN_DOM"/>
    <property type="match status" value="1"/>
</dbReference>
<dbReference type="SMART" id="SM00020">
    <property type="entry name" value="Tryp_SPc"/>
    <property type="match status" value="1"/>
</dbReference>
<dbReference type="GO" id="GO:0004252">
    <property type="term" value="F:serine-type endopeptidase activity"/>
    <property type="evidence" value="ECO:0007669"/>
    <property type="project" value="InterPro"/>
</dbReference>
<dbReference type="SUPFAM" id="SSF49854">
    <property type="entry name" value="Spermadhesin, CUB domain"/>
    <property type="match status" value="1"/>
</dbReference>
<dbReference type="CDD" id="cd00190">
    <property type="entry name" value="Tryp_SPc"/>
    <property type="match status" value="1"/>
</dbReference>
<proteinExistence type="predicted"/>
<dbReference type="InterPro" id="IPR001254">
    <property type="entry name" value="Trypsin_dom"/>
</dbReference>
<reference evidence="9" key="1">
    <citation type="submission" date="2017-01" db="EMBL/GenBank/DDBJ databases">
        <title>Comparative genomics of anhydrobiosis in the tardigrade Hypsibius dujardini.</title>
        <authorList>
            <person name="Yoshida Y."/>
            <person name="Koutsovoulos G."/>
            <person name="Laetsch D."/>
            <person name="Stevens L."/>
            <person name="Kumar S."/>
            <person name="Horikawa D."/>
            <person name="Ishino K."/>
            <person name="Komine S."/>
            <person name="Tomita M."/>
            <person name="Blaxter M."/>
            <person name="Arakawa K."/>
        </authorList>
    </citation>
    <scope>NUCLEOTIDE SEQUENCE [LARGE SCALE GENOMIC DNA]</scope>
    <source>
        <strain evidence="9">Z151</strain>
    </source>
</reference>
<dbReference type="PANTHER" id="PTHR24252:SF7">
    <property type="entry name" value="HYALIN"/>
    <property type="match status" value="1"/>
</dbReference>
<dbReference type="InterPro" id="IPR043504">
    <property type="entry name" value="Peptidase_S1_PA_chymotrypsin"/>
</dbReference>
<evidence type="ECO:0000256" key="1">
    <source>
        <dbReference type="ARBA" id="ARBA00023157"/>
    </source>
</evidence>
<evidence type="ECO:0000256" key="2">
    <source>
        <dbReference type="PROSITE-ProRule" id="PRU00059"/>
    </source>
</evidence>
<feature type="region of interest" description="Disordered" evidence="4">
    <location>
        <begin position="167"/>
        <end position="186"/>
    </location>
</feature>
<organism evidence="8 9">
    <name type="scientific">Hypsibius exemplaris</name>
    <name type="common">Freshwater tardigrade</name>
    <dbReference type="NCBI Taxonomy" id="2072580"/>
    <lineage>
        <taxon>Eukaryota</taxon>
        <taxon>Metazoa</taxon>
        <taxon>Ecdysozoa</taxon>
        <taxon>Tardigrada</taxon>
        <taxon>Eutardigrada</taxon>
        <taxon>Parachela</taxon>
        <taxon>Hypsibioidea</taxon>
        <taxon>Hypsibiidae</taxon>
        <taxon>Hypsibius</taxon>
    </lineage>
</organism>
<sequence length="448" mass="48842">MLRSARVMLLVLALSYVPRIDGSVTNNETTLRVDVPGKGSSVTLQSLNYPEDYPALQRVTYNLSSPEGTSIEINAEDFALPLTQGCSGDVLQVVEQGRDGQPIERYFCGELVALALTRYVSVTNKLNLRFLTDRSGSSRSSTARGFKIQAKVFGSATDQQSANDLAQVKPGPEHSELEQKSSSSYKCGSPAIAPNLGSDRIIGGFKANPNSWPWQASLQFFSTTWCGATIINENWLLTAAHCAEDGKFTPENVHVRVGVHVISRIPKDPLAQILGVARIVRHPQYISSPQPLNDLTLIKTTNPIVFNRAVSPACLPDSRDVVVGQKCWTTGWGNTRKGSPEQEIRTDSTPSDVLLQTDLIIFPLAKCLKIWPSYWPKNTTSLVCAQNTGKSTCHGDSGGPLVCQNPAGNFKLIGVTSSVWWGCVSDYYPAVFAKTYDAIDWIRSVTSS</sequence>
<evidence type="ECO:0000313" key="9">
    <source>
        <dbReference type="Proteomes" id="UP000192578"/>
    </source>
</evidence>
<dbReference type="Pfam" id="PF00089">
    <property type="entry name" value="Trypsin"/>
    <property type="match status" value="1"/>
</dbReference>
<dbReference type="SMART" id="SM00042">
    <property type="entry name" value="CUB"/>
    <property type="match status" value="1"/>
</dbReference>
<evidence type="ECO:0000256" key="4">
    <source>
        <dbReference type="SAM" id="MobiDB-lite"/>
    </source>
</evidence>
<comment type="caution">
    <text evidence="2">Lacks conserved residue(s) required for the propagation of feature annotation.</text>
</comment>
<accession>A0A1W0WLZ6</accession>
<keyword evidence="3" id="KW-0378">Hydrolase</keyword>
<dbReference type="InterPro" id="IPR000859">
    <property type="entry name" value="CUB_dom"/>
</dbReference>
<protein>
    <submittedName>
        <fullName evidence="8">Ovochymase-1</fullName>
    </submittedName>
</protein>
<dbReference type="InterPro" id="IPR009003">
    <property type="entry name" value="Peptidase_S1_PA"/>
</dbReference>
<keyword evidence="9" id="KW-1185">Reference proteome</keyword>
<dbReference type="PROSITE" id="PS00134">
    <property type="entry name" value="TRYPSIN_HIS"/>
    <property type="match status" value="1"/>
</dbReference>
<dbReference type="AlphaFoldDB" id="A0A1W0WLZ6"/>
<dbReference type="Gene3D" id="2.60.120.290">
    <property type="entry name" value="Spermadhesin, CUB domain"/>
    <property type="match status" value="1"/>
</dbReference>
<dbReference type="InterPro" id="IPR018114">
    <property type="entry name" value="TRYPSIN_HIS"/>
</dbReference>
<dbReference type="GO" id="GO:0006508">
    <property type="term" value="P:proteolysis"/>
    <property type="evidence" value="ECO:0007669"/>
    <property type="project" value="UniProtKB-KW"/>
</dbReference>
<evidence type="ECO:0000256" key="3">
    <source>
        <dbReference type="RuleBase" id="RU363034"/>
    </source>
</evidence>
<evidence type="ECO:0000313" key="8">
    <source>
        <dbReference type="EMBL" id="OQV16219.1"/>
    </source>
</evidence>
<dbReference type="Pfam" id="PF00431">
    <property type="entry name" value="CUB"/>
    <property type="match status" value="1"/>
</dbReference>
<dbReference type="PROSITE" id="PS00135">
    <property type="entry name" value="TRYPSIN_SER"/>
    <property type="match status" value="1"/>
</dbReference>
<dbReference type="OrthoDB" id="10059102at2759"/>
<dbReference type="EMBL" id="MTYJ01000077">
    <property type="protein sequence ID" value="OQV16219.1"/>
    <property type="molecule type" value="Genomic_DNA"/>
</dbReference>
<evidence type="ECO:0000256" key="5">
    <source>
        <dbReference type="SAM" id="SignalP"/>
    </source>
</evidence>
<dbReference type="CDD" id="cd00041">
    <property type="entry name" value="CUB"/>
    <property type="match status" value="1"/>
</dbReference>
<keyword evidence="3" id="KW-0720">Serine protease</keyword>
<dbReference type="SUPFAM" id="SSF50494">
    <property type="entry name" value="Trypsin-like serine proteases"/>
    <property type="match status" value="1"/>
</dbReference>
<dbReference type="PANTHER" id="PTHR24252">
    <property type="entry name" value="ACROSIN-RELATED"/>
    <property type="match status" value="1"/>
</dbReference>
<dbReference type="PROSITE" id="PS01180">
    <property type="entry name" value="CUB"/>
    <property type="match status" value="1"/>
</dbReference>
<dbReference type="Gene3D" id="2.40.10.10">
    <property type="entry name" value="Trypsin-like serine proteases"/>
    <property type="match status" value="1"/>
</dbReference>
<dbReference type="InterPro" id="IPR033116">
    <property type="entry name" value="TRYPSIN_SER"/>
</dbReference>
<feature type="chain" id="PRO_5010725260" evidence="5">
    <location>
        <begin position="23"/>
        <end position="448"/>
    </location>
</feature>
<dbReference type="PRINTS" id="PR00722">
    <property type="entry name" value="CHYMOTRYPSIN"/>
</dbReference>
<keyword evidence="3" id="KW-0645">Protease</keyword>
<gene>
    <name evidence="8" type="ORF">BV898_09703</name>
</gene>
<dbReference type="InterPro" id="IPR001314">
    <property type="entry name" value="Peptidase_S1A"/>
</dbReference>
<feature type="signal peptide" evidence="5">
    <location>
        <begin position="1"/>
        <end position="22"/>
    </location>
</feature>